<evidence type="ECO:0000313" key="6">
    <source>
        <dbReference type="Proteomes" id="UP000239025"/>
    </source>
</evidence>
<dbReference type="Pfam" id="PF03573">
    <property type="entry name" value="OprD"/>
    <property type="match status" value="1"/>
</dbReference>
<evidence type="ECO:0000256" key="2">
    <source>
        <dbReference type="ARBA" id="ARBA00022448"/>
    </source>
</evidence>
<dbReference type="EMBL" id="LT963395">
    <property type="protein sequence ID" value="SOS21847.1"/>
    <property type="molecule type" value="Genomic_DNA"/>
</dbReference>
<protein>
    <submittedName>
        <fullName evidence="5">Putative family S43 non-peptidase protein</fullName>
    </submittedName>
</protein>
<name>A0A193SSF9_9PSED</name>
<proteinExistence type="inferred from homology"/>
<reference evidence="6" key="1">
    <citation type="submission" date="2017-11" db="EMBL/GenBank/DDBJ databases">
        <authorList>
            <person name="Blom J."/>
        </authorList>
    </citation>
    <scope>NUCLEOTIDE SEQUENCE [LARGE SCALE GENOMIC DNA]</scope>
</reference>
<organism evidence="5 6">
    <name type="scientific">Pseudomonas cerasi</name>
    <dbReference type="NCBI Taxonomy" id="1583341"/>
    <lineage>
        <taxon>Bacteria</taxon>
        <taxon>Pseudomonadati</taxon>
        <taxon>Pseudomonadota</taxon>
        <taxon>Gammaproteobacteria</taxon>
        <taxon>Pseudomonadales</taxon>
        <taxon>Pseudomonadaceae</taxon>
        <taxon>Pseudomonas</taxon>
    </lineage>
</organism>
<dbReference type="PANTHER" id="PTHR34596:SF2">
    <property type="entry name" value="CHITOPORIN"/>
    <property type="match status" value="1"/>
</dbReference>
<dbReference type="GO" id="GO:0016020">
    <property type="term" value="C:membrane"/>
    <property type="evidence" value="ECO:0007669"/>
    <property type="project" value="InterPro"/>
</dbReference>
<keyword evidence="3 4" id="KW-0732">Signal</keyword>
<dbReference type="PANTHER" id="PTHR34596">
    <property type="entry name" value="CHITOPORIN"/>
    <property type="match status" value="1"/>
</dbReference>
<evidence type="ECO:0000313" key="5">
    <source>
        <dbReference type="EMBL" id="SOS21847.1"/>
    </source>
</evidence>
<evidence type="ECO:0000256" key="1">
    <source>
        <dbReference type="ARBA" id="ARBA00009075"/>
    </source>
</evidence>
<evidence type="ECO:0000256" key="4">
    <source>
        <dbReference type="SAM" id="SignalP"/>
    </source>
</evidence>
<dbReference type="AlphaFoldDB" id="A0A193SSF9"/>
<evidence type="ECO:0000256" key="3">
    <source>
        <dbReference type="ARBA" id="ARBA00022729"/>
    </source>
</evidence>
<dbReference type="RefSeq" id="WP_065350328.1">
    <property type="nucleotide sequence ID" value="NZ_LT222319.1"/>
</dbReference>
<sequence length="442" mass="48743">MTFEKRWAAVAACSLGAMVHHSAQAEGFMEDSTANLLMRNFYVNSDNRSGTAKPSRQEEWGQGFILDVRSGFTSGTIGFGIDALGMLGIRLDSGKGTHYNATGSAYNGVVFPTDDGRAVNQFASLGLTAKARVAQSVIRYGTLAPQLPILISSDRLVLQTFTGGQIESKDIDNLTLTLGQLEHAKGRGSSNEQSLSMSGANARYTGNTTNKFYYGGGIYKPTPDWTLQYYYGNLQDFYRQHFAAVKHSFDLGPGRLTADLRYFRSFADGKDNNDPGYYTLGYYGIGINKGSVDNTLASGLLTYAIGPHSLSAGYQESSGKSDTVWVNNGDGSSTYFMTESQIAKFQHSGERTYQLRYGYDFTVWGIPGLSFYGMYQNGSHIRSDGGQRNEWERDLQLNYAVQSGTFKGLNFSYRFGVLRSTYTGTRDMDENRIIINYPLSIL</sequence>
<dbReference type="Gene3D" id="2.40.160.10">
    <property type="entry name" value="Porin"/>
    <property type="match status" value="1"/>
</dbReference>
<accession>A0A193SSF9</accession>
<keyword evidence="6" id="KW-1185">Reference proteome</keyword>
<keyword evidence="2" id="KW-0813">Transport</keyword>
<dbReference type="InterPro" id="IPR005318">
    <property type="entry name" value="OM_porin_bac"/>
</dbReference>
<gene>
    <name evidence="5" type="ORF">PL963_03760</name>
</gene>
<feature type="signal peptide" evidence="4">
    <location>
        <begin position="1"/>
        <end position="25"/>
    </location>
</feature>
<feature type="chain" id="PRO_5015053183" evidence="4">
    <location>
        <begin position="26"/>
        <end position="442"/>
    </location>
</feature>
<dbReference type="GO" id="GO:0015288">
    <property type="term" value="F:porin activity"/>
    <property type="evidence" value="ECO:0007669"/>
    <property type="project" value="TreeGrafter"/>
</dbReference>
<dbReference type="InterPro" id="IPR023614">
    <property type="entry name" value="Porin_dom_sf"/>
</dbReference>
<comment type="similarity">
    <text evidence="1">Belongs to the outer membrane porin (Opr) (TC 1.B.25) family.</text>
</comment>
<dbReference type="Proteomes" id="UP000239025">
    <property type="component" value="Chromosome 1"/>
</dbReference>